<dbReference type="Gene3D" id="1.10.260.40">
    <property type="entry name" value="lambda repressor-like DNA-binding domains"/>
    <property type="match status" value="1"/>
</dbReference>
<keyword evidence="6" id="KW-1185">Reference proteome</keyword>
<dbReference type="InterPro" id="IPR028082">
    <property type="entry name" value="Peripla_BP_I"/>
</dbReference>
<evidence type="ECO:0000259" key="4">
    <source>
        <dbReference type="PROSITE" id="PS50932"/>
    </source>
</evidence>
<dbReference type="SUPFAM" id="SSF47413">
    <property type="entry name" value="lambda repressor-like DNA-binding domains"/>
    <property type="match status" value="1"/>
</dbReference>
<sequence length="339" mass="36701">MSTTLHDVARHAGVSIKTVSNVVNGLGRVSAATRERVLASVAQLDYRPNLSARSLRSGRTGVIGLAIPELSLAYFAQLADAVIEEAEQRGLVVLIEQTRGGARNRELELLRGPQRQLTDGLIFSPFGMIEEDTEFLDIGSPLVLLGERLPGASVDRVTMRNVEAGAAATASLLKLGRERVAVIGAHLDARLGSAVLRYEGYVQALREHGIELRDELVVEVDLWHRSNGAKAMRELLARGEPFDALFAMNDELALGALRVLQEDGIDVPTDVALIGFDNVDDGRFSRPSLSTVDPGRPEIARMAIELLLERIGGATTDDVAPRELQSPFRIIERESTSGA</sequence>
<organism evidence="5 6">
    <name type="scientific">Agromyces albus</name>
    <dbReference type="NCBI Taxonomy" id="205332"/>
    <lineage>
        <taxon>Bacteria</taxon>
        <taxon>Bacillati</taxon>
        <taxon>Actinomycetota</taxon>
        <taxon>Actinomycetes</taxon>
        <taxon>Micrococcales</taxon>
        <taxon>Microbacteriaceae</taxon>
        <taxon>Agromyces</taxon>
    </lineage>
</organism>
<dbReference type="CDD" id="cd01392">
    <property type="entry name" value="HTH_LacI"/>
    <property type="match status" value="1"/>
</dbReference>
<dbReference type="Pfam" id="PF13377">
    <property type="entry name" value="Peripla_BP_3"/>
    <property type="match status" value="1"/>
</dbReference>
<comment type="caution">
    <text evidence="5">The sequence shown here is derived from an EMBL/GenBank/DDBJ whole genome shotgun (WGS) entry which is preliminary data.</text>
</comment>
<dbReference type="PANTHER" id="PTHR30146:SF109">
    <property type="entry name" value="HTH-TYPE TRANSCRIPTIONAL REGULATOR GALS"/>
    <property type="match status" value="1"/>
</dbReference>
<gene>
    <name evidence="5" type="ORF">ESP51_06750</name>
</gene>
<dbReference type="InterPro" id="IPR010982">
    <property type="entry name" value="Lambda_DNA-bd_dom_sf"/>
</dbReference>
<reference evidence="5 6" key="1">
    <citation type="submission" date="2019-01" db="EMBL/GenBank/DDBJ databases">
        <title>Agromyces.</title>
        <authorList>
            <person name="Li J."/>
        </authorList>
    </citation>
    <scope>NUCLEOTIDE SEQUENCE [LARGE SCALE GENOMIC DNA]</scope>
    <source>
        <strain evidence="5 6">DSM 15934</strain>
    </source>
</reference>
<feature type="domain" description="HTH lacI-type" evidence="4">
    <location>
        <begin position="3"/>
        <end position="57"/>
    </location>
</feature>
<dbReference type="Gene3D" id="3.40.50.2300">
    <property type="match status" value="2"/>
</dbReference>
<dbReference type="AlphaFoldDB" id="A0A4Q2L2T0"/>
<dbReference type="Pfam" id="PF00356">
    <property type="entry name" value="LacI"/>
    <property type="match status" value="1"/>
</dbReference>
<dbReference type="Proteomes" id="UP000293865">
    <property type="component" value="Unassembled WGS sequence"/>
</dbReference>
<dbReference type="CDD" id="cd06267">
    <property type="entry name" value="PBP1_LacI_sugar_binding-like"/>
    <property type="match status" value="1"/>
</dbReference>
<evidence type="ECO:0000256" key="3">
    <source>
        <dbReference type="ARBA" id="ARBA00023163"/>
    </source>
</evidence>
<dbReference type="PANTHER" id="PTHR30146">
    <property type="entry name" value="LACI-RELATED TRANSCRIPTIONAL REPRESSOR"/>
    <property type="match status" value="1"/>
</dbReference>
<accession>A0A4Q2L2T0</accession>
<keyword evidence="1" id="KW-0805">Transcription regulation</keyword>
<dbReference type="PRINTS" id="PR00036">
    <property type="entry name" value="HTHLACI"/>
</dbReference>
<protein>
    <submittedName>
        <fullName evidence="5">LacI family transcriptional regulator</fullName>
    </submittedName>
</protein>
<dbReference type="InterPro" id="IPR000843">
    <property type="entry name" value="HTH_LacI"/>
</dbReference>
<keyword evidence="2" id="KW-0238">DNA-binding</keyword>
<proteinExistence type="predicted"/>
<dbReference type="PROSITE" id="PS50932">
    <property type="entry name" value="HTH_LACI_2"/>
    <property type="match status" value="1"/>
</dbReference>
<evidence type="ECO:0000256" key="2">
    <source>
        <dbReference type="ARBA" id="ARBA00023125"/>
    </source>
</evidence>
<dbReference type="GO" id="GO:0000976">
    <property type="term" value="F:transcription cis-regulatory region binding"/>
    <property type="evidence" value="ECO:0007669"/>
    <property type="project" value="TreeGrafter"/>
</dbReference>
<keyword evidence="3" id="KW-0804">Transcription</keyword>
<dbReference type="GO" id="GO:0003700">
    <property type="term" value="F:DNA-binding transcription factor activity"/>
    <property type="evidence" value="ECO:0007669"/>
    <property type="project" value="TreeGrafter"/>
</dbReference>
<dbReference type="SUPFAM" id="SSF53822">
    <property type="entry name" value="Periplasmic binding protein-like I"/>
    <property type="match status" value="1"/>
</dbReference>
<dbReference type="InterPro" id="IPR046335">
    <property type="entry name" value="LacI/GalR-like_sensor"/>
</dbReference>
<dbReference type="PROSITE" id="PS00356">
    <property type="entry name" value="HTH_LACI_1"/>
    <property type="match status" value="1"/>
</dbReference>
<evidence type="ECO:0000256" key="1">
    <source>
        <dbReference type="ARBA" id="ARBA00023015"/>
    </source>
</evidence>
<evidence type="ECO:0000313" key="6">
    <source>
        <dbReference type="Proteomes" id="UP000293865"/>
    </source>
</evidence>
<dbReference type="RefSeq" id="WP_129520136.1">
    <property type="nucleotide sequence ID" value="NZ_SDPN01000009.1"/>
</dbReference>
<evidence type="ECO:0000313" key="5">
    <source>
        <dbReference type="EMBL" id="RXZ71829.1"/>
    </source>
</evidence>
<dbReference type="SMART" id="SM00354">
    <property type="entry name" value="HTH_LACI"/>
    <property type="match status" value="1"/>
</dbReference>
<dbReference type="EMBL" id="SDPN01000009">
    <property type="protein sequence ID" value="RXZ71829.1"/>
    <property type="molecule type" value="Genomic_DNA"/>
</dbReference>
<dbReference type="OrthoDB" id="2854648at2"/>
<name>A0A4Q2L2T0_9MICO</name>